<dbReference type="EMBL" id="BSNI01000002">
    <property type="protein sequence ID" value="GLQ16710.1"/>
    <property type="molecule type" value="Genomic_DNA"/>
</dbReference>
<reference evidence="1" key="1">
    <citation type="journal article" date="2014" name="Int. J. Syst. Evol. Microbiol.">
        <title>Complete genome of a new Firmicutes species belonging to the dominant human colonic microbiota ('Ruminococcus bicirculans') reveals two chromosomes and a selective capacity to utilize plant glucans.</title>
        <authorList>
            <consortium name="NISC Comparative Sequencing Program"/>
            <person name="Wegmann U."/>
            <person name="Louis P."/>
            <person name="Goesmann A."/>
            <person name="Henrissat B."/>
            <person name="Duncan S.H."/>
            <person name="Flint H.J."/>
        </authorList>
    </citation>
    <scope>NUCLEOTIDE SEQUENCE</scope>
    <source>
        <strain evidence="1">NBRC 107169</strain>
    </source>
</reference>
<comment type="caution">
    <text evidence="1">The sequence shown here is derived from an EMBL/GenBank/DDBJ whole genome shotgun (WGS) entry which is preliminary data.</text>
</comment>
<proteinExistence type="predicted"/>
<gene>
    <name evidence="1" type="ORF">GCM10007879_09590</name>
</gene>
<sequence>MAELRESTLGELLKLHIDVNEELRTRGVLRSNNNPTGDLTEYLFCLAFGWQQAPNSEKSFDATDSDGIRYQIKGRRVHRRNKSRQLSSIRDFSGFDFLAAALFDDSYKVSKAIILPAKCVVSRSVYVKHTNSYKFMLRDEVWATPEAIDVTSKLCAAENS</sequence>
<name>A0ABQ5UN44_9HYPH</name>
<keyword evidence="2" id="KW-1185">Reference proteome</keyword>
<protein>
    <recommendedName>
        <fullName evidence="3">Restriction endonuclease</fullName>
    </recommendedName>
</protein>
<dbReference type="Proteomes" id="UP001161405">
    <property type="component" value="Unassembled WGS sequence"/>
</dbReference>
<evidence type="ECO:0000313" key="2">
    <source>
        <dbReference type="Proteomes" id="UP001161405"/>
    </source>
</evidence>
<evidence type="ECO:0008006" key="3">
    <source>
        <dbReference type="Google" id="ProtNLM"/>
    </source>
</evidence>
<organism evidence="1 2">
    <name type="scientific">Maritalea porphyrae</name>
    <dbReference type="NCBI Taxonomy" id="880732"/>
    <lineage>
        <taxon>Bacteria</taxon>
        <taxon>Pseudomonadati</taxon>
        <taxon>Pseudomonadota</taxon>
        <taxon>Alphaproteobacteria</taxon>
        <taxon>Hyphomicrobiales</taxon>
        <taxon>Devosiaceae</taxon>
        <taxon>Maritalea</taxon>
    </lineage>
</organism>
<evidence type="ECO:0000313" key="1">
    <source>
        <dbReference type="EMBL" id="GLQ16710.1"/>
    </source>
</evidence>
<reference evidence="1" key="2">
    <citation type="submission" date="2023-01" db="EMBL/GenBank/DDBJ databases">
        <title>Draft genome sequence of Maritalea porphyrae strain NBRC 107169.</title>
        <authorList>
            <person name="Sun Q."/>
            <person name="Mori K."/>
        </authorList>
    </citation>
    <scope>NUCLEOTIDE SEQUENCE</scope>
    <source>
        <strain evidence="1">NBRC 107169</strain>
    </source>
</reference>
<accession>A0ABQ5UN44</accession>